<feature type="signal peptide" evidence="10">
    <location>
        <begin position="1"/>
        <end position="49"/>
    </location>
</feature>
<evidence type="ECO:0000256" key="5">
    <source>
        <dbReference type="ARBA" id="ARBA00022692"/>
    </source>
</evidence>
<keyword evidence="14" id="KW-1185">Reference proteome</keyword>
<evidence type="ECO:0000256" key="6">
    <source>
        <dbReference type="ARBA" id="ARBA00022729"/>
    </source>
</evidence>
<dbReference type="InterPro" id="IPR025949">
    <property type="entry name" value="PapC-like_C"/>
</dbReference>
<dbReference type="InterPro" id="IPR025885">
    <property type="entry name" value="PapC_N"/>
</dbReference>
<dbReference type="RefSeq" id="WP_402701608.1">
    <property type="nucleotide sequence ID" value="NZ_JBIUZV010000008.1"/>
</dbReference>
<dbReference type="Gene3D" id="3.10.20.410">
    <property type="match status" value="1"/>
</dbReference>
<evidence type="ECO:0000256" key="10">
    <source>
        <dbReference type="SAM" id="SignalP"/>
    </source>
</evidence>
<keyword evidence="8 9" id="KW-0998">Cell outer membrane</keyword>
<keyword evidence="5 9" id="KW-0812">Transmembrane</keyword>
<dbReference type="SUPFAM" id="SSF141729">
    <property type="entry name" value="FimD N-terminal domain-like"/>
    <property type="match status" value="1"/>
</dbReference>
<feature type="domain" description="PapC-like C-terminal" evidence="11">
    <location>
        <begin position="772"/>
        <end position="834"/>
    </location>
</feature>
<dbReference type="Gene3D" id="2.60.40.3110">
    <property type="match status" value="1"/>
</dbReference>
<evidence type="ECO:0000256" key="2">
    <source>
        <dbReference type="ARBA" id="ARBA00008064"/>
    </source>
</evidence>
<evidence type="ECO:0000259" key="12">
    <source>
        <dbReference type="Pfam" id="PF13954"/>
    </source>
</evidence>
<organism evidence="13 14">
    <name type="scientific">Herbaspirillum chlorophenolicum</name>
    <dbReference type="NCBI Taxonomy" id="211589"/>
    <lineage>
        <taxon>Bacteria</taxon>
        <taxon>Pseudomonadati</taxon>
        <taxon>Pseudomonadota</taxon>
        <taxon>Betaproteobacteria</taxon>
        <taxon>Burkholderiales</taxon>
        <taxon>Oxalobacteraceae</taxon>
        <taxon>Herbaspirillum</taxon>
    </lineage>
</organism>
<dbReference type="Pfam" id="PF00577">
    <property type="entry name" value="Usher"/>
    <property type="match status" value="1"/>
</dbReference>
<dbReference type="InterPro" id="IPR042186">
    <property type="entry name" value="FimD_plug_dom"/>
</dbReference>
<feature type="chain" id="PRO_5047503747" evidence="10">
    <location>
        <begin position="50"/>
        <end position="866"/>
    </location>
</feature>
<comment type="subcellular location">
    <subcellularLocation>
        <location evidence="1 9">Cell outer membrane</location>
        <topology evidence="1 9">Multi-pass membrane protein</topology>
    </subcellularLocation>
</comment>
<protein>
    <submittedName>
        <fullName evidence="13">Fimbria/pilus outer membrane usher protein</fullName>
    </submittedName>
</protein>
<proteinExistence type="inferred from homology"/>
<evidence type="ECO:0000256" key="9">
    <source>
        <dbReference type="RuleBase" id="RU003884"/>
    </source>
</evidence>
<comment type="similarity">
    <text evidence="2 9">Belongs to the fimbrial export usher family.</text>
</comment>
<keyword evidence="6 10" id="KW-0732">Signal</keyword>
<dbReference type="InterPro" id="IPR043142">
    <property type="entry name" value="PapC-like_C_sf"/>
</dbReference>
<dbReference type="PROSITE" id="PS01151">
    <property type="entry name" value="FIMBRIAL_USHER"/>
    <property type="match status" value="1"/>
</dbReference>
<gene>
    <name evidence="13" type="ORF">ACIPEN_14980</name>
</gene>
<dbReference type="EMBL" id="JBIUZV010000008">
    <property type="protein sequence ID" value="MFJ3047131.1"/>
    <property type="molecule type" value="Genomic_DNA"/>
</dbReference>
<dbReference type="InterPro" id="IPR018030">
    <property type="entry name" value="Fimbrial_membr_usher_CS"/>
</dbReference>
<evidence type="ECO:0000313" key="14">
    <source>
        <dbReference type="Proteomes" id="UP001617427"/>
    </source>
</evidence>
<feature type="domain" description="PapC N-terminal" evidence="12">
    <location>
        <begin position="55"/>
        <end position="198"/>
    </location>
</feature>
<dbReference type="Pfam" id="PF13953">
    <property type="entry name" value="PapC_C"/>
    <property type="match status" value="1"/>
</dbReference>
<evidence type="ECO:0000259" key="11">
    <source>
        <dbReference type="Pfam" id="PF13953"/>
    </source>
</evidence>
<keyword evidence="4" id="KW-1134">Transmembrane beta strand</keyword>
<keyword evidence="9" id="KW-1029">Fimbrium biogenesis</keyword>
<name>A0ABW8F1G4_9BURK</name>
<dbReference type="InterPro" id="IPR037224">
    <property type="entry name" value="PapC_N_sf"/>
</dbReference>
<comment type="caution">
    <text evidence="13">The sequence shown here is derived from an EMBL/GenBank/DDBJ whole genome shotgun (WGS) entry which is preliminary data.</text>
</comment>
<dbReference type="Gene3D" id="2.60.40.2610">
    <property type="entry name" value="Outer membrane usher protein FimD, plug domain"/>
    <property type="match status" value="1"/>
</dbReference>
<dbReference type="Proteomes" id="UP001617427">
    <property type="component" value="Unassembled WGS sequence"/>
</dbReference>
<evidence type="ECO:0000256" key="4">
    <source>
        <dbReference type="ARBA" id="ARBA00022452"/>
    </source>
</evidence>
<evidence type="ECO:0000313" key="13">
    <source>
        <dbReference type="EMBL" id="MFJ3047131.1"/>
    </source>
</evidence>
<reference evidence="13 14" key="1">
    <citation type="submission" date="2024-10" db="EMBL/GenBank/DDBJ databases">
        <title>The Natural Products Discovery Center: Release of the First 8490 Sequenced Strains for Exploring Actinobacteria Biosynthetic Diversity.</title>
        <authorList>
            <person name="Kalkreuter E."/>
            <person name="Kautsar S.A."/>
            <person name="Yang D."/>
            <person name="Bader C.D."/>
            <person name="Teijaro C.N."/>
            <person name="Fluegel L."/>
            <person name="Davis C.M."/>
            <person name="Simpson J.R."/>
            <person name="Lauterbach L."/>
            <person name="Steele A.D."/>
            <person name="Gui C."/>
            <person name="Meng S."/>
            <person name="Li G."/>
            <person name="Viehrig K."/>
            <person name="Ye F."/>
            <person name="Su P."/>
            <person name="Kiefer A.F."/>
            <person name="Nichols A."/>
            <person name="Cepeda A.J."/>
            <person name="Yan W."/>
            <person name="Fan B."/>
            <person name="Jiang Y."/>
            <person name="Adhikari A."/>
            <person name="Zheng C.-J."/>
            <person name="Schuster L."/>
            <person name="Cowan T.M."/>
            <person name="Smanski M.J."/>
            <person name="Chevrette M.G."/>
            <person name="De Carvalho L.P.S."/>
            <person name="Shen B."/>
        </authorList>
    </citation>
    <scope>NUCLEOTIDE SEQUENCE [LARGE SCALE GENOMIC DNA]</scope>
    <source>
        <strain evidence="13 14">NPDC087045</strain>
    </source>
</reference>
<keyword evidence="3 9" id="KW-0813">Transport</keyword>
<evidence type="ECO:0000256" key="1">
    <source>
        <dbReference type="ARBA" id="ARBA00004571"/>
    </source>
</evidence>
<dbReference type="Pfam" id="PF13954">
    <property type="entry name" value="PapC_N"/>
    <property type="match status" value="1"/>
</dbReference>
<evidence type="ECO:0000256" key="8">
    <source>
        <dbReference type="ARBA" id="ARBA00023237"/>
    </source>
</evidence>
<dbReference type="Gene3D" id="2.60.40.2070">
    <property type="match status" value="1"/>
</dbReference>
<evidence type="ECO:0000256" key="3">
    <source>
        <dbReference type="ARBA" id="ARBA00022448"/>
    </source>
</evidence>
<dbReference type="PANTHER" id="PTHR30451">
    <property type="entry name" value="OUTER MEMBRANE USHER PROTEIN"/>
    <property type="match status" value="1"/>
</dbReference>
<keyword evidence="7 9" id="KW-0472">Membrane</keyword>
<evidence type="ECO:0000256" key="7">
    <source>
        <dbReference type="ARBA" id="ARBA00023136"/>
    </source>
</evidence>
<dbReference type="PANTHER" id="PTHR30451:SF8">
    <property type="entry name" value="FIMBRIAL USHER PROTEIN"/>
    <property type="match status" value="1"/>
</dbReference>
<dbReference type="InterPro" id="IPR000015">
    <property type="entry name" value="Fimb_usher"/>
</dbReference>
<sequence>MATADNGLPSSGTRQRHTGGIVAPRLSPCCCRLLLALGGCLAAALPAWAQLPAGFDLDMLRERGIDPQIAEYFKDAARFRPGINIVTLFVNGQMRGRVDARFDDKGELCFDKNLLNKGGLKTPEKTLPAGGPAPASAAAAAAGQCYDFKDAYPQTGIELRPGKEEVALVVPTDAMRPNESDFSGFTTGGTAALVNYDIVTSRSQFGSSSSNFLSANLEYGFNTRDWIVRGRTMYARQDQSSQRQHLYAYAQHTLVDYKSIFQGGQINILNTAFAAGPITGLQIVPETALSSSSLNNVMVEGIAQTQARVEVRQNNALIYSTVVPSGPFALTDLPLLNGTSDLDVTVTEANGSQRRFTVPAASLHGGNLGMQRGYSFALGKLRSLGNSTGRQPWVATAGGGWPLGKNSTLSAGLMGATGYQAASWGADTRIGDNNLSVQQRLSRAPREGEHGTQFTLASSSILAANTSLGLSTTQQTLGYRDLSDTTIDQRSELAEQLLLAPGQTPTTQYARYRGQYTASLSWSNTLLGGFNISYSRSTQFYGQSTQRVMASWGRSFDTVSVNLNIEHQMGGTGALTGAANTFYLTVSIPLGKRSVRTYVNNSSGYQRLGASYNEQLNDYVNYTVAAERNQQTKDSDLSTQVSMLPRYAQVNLGYARYGSGSTAYNGGLRGAMVLHQGGLTLSPYAVQDTFGILQVGDVSGVKVSTPYGPVWTDWKGQAVVSQLPPYASTRLEIATKSLPRNVDIKNGLKLLDPGRGSVSHIDFDVLKVRRILLNTKSPDGQPLPKGAFVLDADNQFVTTVVDDGQVFLLNGAPTGPLRVTLPDEKNCVLQYSLPSAPDPNMFYETADAVCRPDMHAQPKGIPHAPV</sequence>
<accession>A0ABW8F1G4</accession>